<accession>A0A7Y9WU15</accession>
<dbReference type="Proteomes" id="UP000540929">
    <property type="component" value="Unassembled WGS sequence"/>
</dbReference>
<dbReference type="EMBL" id="JACCAS010000002">
    <property type="protein sequence ID" value="NYH26325.1"/>
    <property type="molecule type" value="Genomic_DNA"/>
</dbReference>
<proteinExistence type="predicted"/>
<dbReference type="RefSeq" id="WP_179745953.1">
    <property type="nucleotide sequence ID" value="NZ_JACCAS010000002.1"/>
</dbReference>
<reference evidence="1 2" key="1">
    <citation type="submission" date="2020-07" db="EMBL/GenBank/DDBJ databases">
        <title>Exploring microbial biodiversity for novel pathways involved in the catabolism of aromatic compounds derived from lignin.</title>
        <authorList>
            <person name="Elkins J."/>
        </authorList>
    </citation>
    <scope>NUCLEOTIDE SEQUENCE [LARGE SCALE GENOMIC DNA]</scope>
    <source>
        <strain evidence="1 2">H2C3C</strain>
    </source>
</reference>
<organism evidence="1 2">
    <name type="scientific">Paraburkholderia bryophila</name>
    <dbReference type="NCBI Taxonomy" id="420952"/>
    <lineage>
        <taxon>Bacteria</taxon>
        <taxon>Pseudomonadati</taxon>
        <taxon>Pseudomonadota</taxon>
        <taxon>Betaproteobacteria</taxon>
        <taxon>Burkholderiales</taxon>
        <taxon>Burkholderiaceae</taxon>
        <taxon>Paraburkholderia</taxon>
    </lineage>
</organism>
<evidence type="ECO:0000313" key="2">
    <source>
        <dbReference type="Proteomes" id="UP000540929"/>
    </source>
</evidence>
<sequence length="255" mass="27863">MILMLAILNFAIKSVGGLQHFWATHTPREPKAVVNVSPDEEGNPFPISSPAHREFLEFRDWIMHNRKLQVASNAGGVDRRKLFGQLTSKGMARLPTDLLEGYMPFIEKVVGSLDNTACGNLVTGEMNLAGLTPYTYQVIASLDKADAKKLFLIEKAAIDAQLDNLPIIPVSTADAGAGVIKIAESLSPDEAKSFLVSVENLRSESAEKTCETVRTIFSHGSSLPEPYRGAIARMLVSGRKPSGLTRRYEDLPPKE</sequence>
<gene>
    <name evidence="1" type="ORF">GGD40_005896</name>
</gene>
<dbReference type="AlphaFoldDB" id="A0A7Y9WU15"/>
<name>A0A7Y9WU15_9BURK</name>
<evidence type="ECO:0000313" key="1">
    <source>
        <dbReference type="EMBL" id="NYH26325.1"/>
    </source>
</evidence>
<protein>
    <submittedName>
        <fullName evidence="1">Uncharacterized protein</fullName>
    </submittedName>
</protein>
<comment type="caution">
    <text evidence="1">The sequence shown here is derived from an EMBL/GenBank/DDBJ whole genome shotgun (WGS) entry which is preliminary data.</text>
</comment>
<keyword evidence="2" id="KW-1185">Reference proteome</keyword>